<dbReference type="SUPFAM" id="SSF53697">
    <property type="entry name" value="SIS domain"/>
    <property type="match status" value="1"/>
</dbReference>
<sequence>MNSIVAYEKDIELQLDFLRSFKKQKIISQNLQKNIFFSGSGDSLVSSMLAESFSNGMVKAMDPLDLYRNKELVKSKHVYFVSISGNTISNIKVAKTAKKATAITSQPKSKLAKASDETLLLTSSNTGVFTAGSISFLESALTCISLVKKITIPRNDKLFFKAQSDAKKAKISKRLFILGNLYTYPLAMYCAAKFYELLGYDAHYCKTEQFSHMELFSLKKGDTVIVFEEKNLHTKQLVKNLEKIGINVINPNVPSDKISQMIYYTFFSQMLSLNEAKKQKKNECHFVTEEKIRNVSNQMIY</sequence>
<reference evidence="1 2" key="2">
    <citation type="journal article" date="2016" name="ISME J.">
        <title>Physiological and genomic characterization of two novel marine thaumarchaeal strains indicates niche differentiation.</title>
        <authorList>
            <person name="Bayer B."/>
            <person name="Vojvoda J."/>
            <person name="Offre P."/>
            <person name="Alves R.J."/>
            <person name="Elisabeth N.H."/>
            <person name="Garcia J.A."/>
            <person name="Volland J.M."/>
            <person name="Srivastava A."/>
            <person name="Schleper C."/>
            <person name="Herndl G.J."/>
        </authorList>
    </citation>
    <scope>NUCLEOTIDE SEQUENCE [LARGE SCALE GENOMIC DNA]</scope>
    <source>
        <strain evidence="1 2">NF5</strain>
    </source>
</reference>
<dbReference type="RefSeq" id="WP_048116372.1">
    <property type="nucleotide sequence ID" value="NZ_CP011070.1"/>
</dbReference>
<dbReference type="STRING" id="1580092.NADRNF5_1382"/>
<reference evidence="2" key="1">
    <citation type="submission" date="2015-03" db="EMBL/GenBank/DDBJ databases">
        <title>Characterization of two novel Thaumarchaeota isolated from the Northern Adriatic Sea.</title>
        <authorList>
            <person name="Bayer B."/>
            <person name="Vojvoda J."/>
            <person name="Offre P."/>
            <person name="Srivastava A."/>
            <person name="Elisabeth N."/>
            <person name="Garcia J.A.L."/>
            <person name="Schleper C."/>
            <person name="Herndl G.J."/>
        </authorList>
    </citation>
    <scope>NUCLEOTIDE SEQUENCE [LARGE SCALE GENOMIC DNA]</scope>
    <source>
        <strain evidence="2">NF5</strain>
    </source>
</reference>
<proteinExistence type="predicted"/>
<dbReference type="OrthoDB" id="34358at2157"/>
<dbReference type="AlphaFoldDB" id="A0A0D5C3D2"/>
<dbReference type="Proteomes" id="UP000032408">
    <property type="component" value="Chromosome"/>
</dbReference>
<dbReference type="Gene3D" id="3.40.50.10490">
    <property type="entry name" value="Glucose-6-phosphate isomerase like protein, domain 1"/>
    <property type="match status" value="2"/>
</dbReference>
<dbReference type="GeneID" id="24820572"/>
<keyword evidence="2" id="KW-1185">Reference proteome</keyword>
<dbReference type="EMBL" id="CP011070">
    <property type="protein sequence ID" value="AJW71068.1"/>
    <property type="molecule type" value="Genomic_DNA"/>
</dbReference>
<dbReference type="GO" id="GO:0097367">
    <property type="term" value="F:carbohydrate derivative binding"/>
    <property type="evidence" value="ECO:0007669"/>
    <property type="project" value="InterPro"/>
</dbReference>
<dbReference type="GO" id="GO:1901135">
    <property type="term" value="P:carbohydrate derivative metabolic process"/>
    <property type="evidence" value="ECO:0007669"/>
    <property type="project" value="InterPro"/>
</dbReference>
<name>A0A0D5C3D2_9ARCH</name>
<evidence type="ECO:0000313" key="1">
    <source>
        <dbReference type="EMBL" id="AJW71068.1"/>
    </source>
</evidence>
<accession>A0A0D5C3D2</accession>
<gene>
    <name evidence="1" type="ORF">NADRNF5_1382</name>
</gene>
<dbReference type="KEGG" id="nin:NADRNF5_1382"/>
<organism evidence="1 2">
    <name type="scientific">Nitrosopumilus adriaticus</name>
    <dbReference type="NCBI Taxonomy" id="1580092"/>
    <lineage>
        <taxon>Archaea</taxon>
        <taxon>Nitrososphaerota</taxon>
        <taxon>Nitrososphaeria</taxon>
        <taxon>Nitrosopumilales</taxon>
        <taxon>Nitrosopumilaceae</taxon>
        <taxon>Nitrosopumilus</taxon>
    </lineage>
</organism>
<evidence type="ECO:0008006" key="3">
    <source>
        <dbReference type="Google" id="ProtNLM"/>
    </source>
</evidence>
<dbReference type="InterPro" id="IPR046348">
    <property type="entry name" value="SIS_dom_sf"/>
</dbReference>
<dbReference type="HOGENOM" id="CLU_077866_0_0_2"/>
<protein>
    <recommendedName>
        <fullName evidence="3">Sugar isomerase (SIS)</fullName>
    </recommendedName>
</protein>
<evidence type="ECO:0000313" key="2">
    <source>
        <dbReference type="Proteomes" id="UP000032408"/>
    </source>
</evidence>